<evidence type="ECO:0000313" key="2">
    <source>
        <dbReference type="Proteomes" id="UP000734854"/>
    </source>
</evidence>
<dbReference type="AlphaFoldDB" id="A0A8J5BCE5"/>
<accession>A0A8J5BCE5</accession>
<evidence type="ECO:0000313" key="1">
    <source>
        <dbReference type="EMBL" id="KAG6468984.1"/>
    </source>
</evidence>
<sequence>MPFHRFAPRAKGDKSAAGARLAILDARWFPEAMQPRPTPEARLMLAFDNFDIYIYIYINLAGWQVQPSRTHRVLSGFGAGRVQVQVENDILEDTHEWKFDPIIQDILEFVYAILYLLSYCIIL</sequence>
<comment type="caution">
    <text evidence="1">The sequence shown here is derived from an EMBL/GenBank/DDBJ whole genome shotgun (WGS) entry which is preliminary data.</text>
</comment>
<dbReference type="Proteomes" id="UP000734854">
    <property type="component" value="Unassembled WGS sequence"/>
</dbReference>
<gene>
    <name evidence="1" type="ORF">ZIOFF_073679</name>
</gene>
<protein>
    <submittedName>
        <fullName evidence="1">Uncharacterized protein</fullName>
    </submittedName>
</protein>
<dbReference type="EMBL" id="JACMSC010000022">
    <property type="protein sequence ID" value="KAG6468984.1"/>
    <property type="molecule type" value="Genomic_DNA"/>
</dbReference>
<proteinExistence type="predicted"/>
<organism evidence="1 2">
    <name type="scientific">Zingiber officinale</name>
    <name type="common">Ginger</name>
    <name type="synonym">Amomum zingiber</name>
    <dbReference type="NCBI Taxonomy" id="94328"/>
    <lineage>
        <taxon>Eukaryota</taxon>
        <taxon>Viridiplantae</taxon>
        <taxon>Streptophyta</taxon>
        <taxon>Embryophyta</taxon>
        <taxon>Tracheophyta</taxon>
        <taxon>Spermatophyta</taxon>
        <taxon>Magnoliopsida</taxon>
        <taxon>Liliopsida</taxon>
        <taxon>Zingiberales</taxon>
        <taxon>Zingiberaceae</taxon>
        <taxon>Zingiber</taxon>
    </lineage>
</organism>
<keyword evidence="2" id="KW-1185">Reference proteome</keyword>
<name>A0A8J5BCE5_ZINOF</name>
<reference evidence="1 2" key="1">
    <citation type="submission" date="2020-08" db="EMBL/GenBank/DDBJ databases">
        <title>Plant Genome Project.</title>
        <authorList>
            <person name="Zhang R.-G."/>
        </authorList>
    </citation>
    <scope>NUCLEOTIDE SEQUENCE [LARGE SCALE GENOMIC DNA]</scope>
    <source>
        <tissue evidence="1">Rhizome</tissue>
    </source>
</reference>